<dbReference type="Pfam" id="PF10732">
    <property type="entry name" value="DUF2524"/>
    <property type="match status" value="1"/>
</dbReference>
<evidence type="ECO:0000313" key="3">
    <source>
        <dbReference type="Proteomes" id="UP000027602"/>
    </source>
</evidence>
<evidence type="ECO:0008006" key="4">
    <source>
        <dbReference type="Google" id="ProtNLM"/>
    </source>
</evidence>
<dbReference type="OrthoDB" id="2970872at2"/>
<accession>I3ECB1</accession>
<dbReference type="Proteomes" id="UP000027602">
    <property type="component" value="Chromosome"/>
</dbReference>
<dbReference type="RefSeq" id="WP_003347292.1">
    <property type="nucleotide sequence ID" value="NZ_ADWW01000001.1"/>
</dbReference>
<protein>
    <recommendedName>
        <fullName evidence="4">DUF2524 domain-containing protein</fullName>
    </recommendedName>
</protein>
<dbReference type="eggNOG" id="ENOG50306TD">
    <property type="taxonomic scope" value="Bacteria"/>
</dbReference>
<keyword evidence="3" id="KW-1185">Reference proteome</keyword>
<sequence>MATRESVEGFLQQCEDTIRLAQKHYEDGQKQQHFDKDGYTAALQQLETTYNDLTHLAHSANSQQREQLHRKRLQLQQLQNDMILLREEHPLHEKTYETK</sequence>
<keyword evidence="1" id="KW-0175">Coiled coil</keyword>
<gene>
    <name evidence="2" type="ORF">BMMGA3_13525</name>
</gene>
<dbReference type="AlphaFoldDB" id="I3ECB1"/>
<dbReference type="EMBL" id="CP007739">
    <property type="protein sequence ID" value="AIE61095.1"/>
    <property type="molecule type" value="Genomic_DNA"/>
</dbReference>
<name>I3ECB1_BACMM</name>
<evidence type="ECO:0000256" key="1">
    <source>
        <dbReference type="SAM" id="Coils"/>
    </source>
</evidence>
<evidence type="ECO:0000313" key="2">
    <source>
        <dbReference type="EMBL" id="AIE61095.1"/>
    </source>
</evidence>
<dbReference type="STRING" id="796606.BMMGA3_13525"/>
<feature type="coiled-coil region" evidence="1">
    <location>
        <begin position="43"/>
        <end position="88"/>
    </location>
</feature>
<reference evidence="2 3" key="1">
    <citation type="journal article" date="2015" name="BMC Genomics">
        <title>Transcriptome analysis of thermophilic methylotrophic Bacillus methanolicus MGA3 using RNA-sequencing provides detailed insights into its previously uncharted transcriptional landscape.</title>
        <authorList>
            <person name="Irla M."/>
            <person name="Neshat A."/>
            <person name="Brautaset T."/>
            <person name="Ruckert C."/>
            <person name="Kalinowski J."/>
            <person name="Wendisch V.F."/>
        </authorList>
    </citation>
    <scope>NUCLEOTIDE SEQUENCE [LARGE SCALE GENOMIC DNA]</scope>
    <source>
        <strain evidence="3">MGA3 / ATCC 53907</strain>
    </source>
</reference>
<dbReference type="HOGENOM" id="CLU_186603_0_0_9"/>
<organism evidence="2 3">
    <name type="scientific">Bacillus methanolicus (strain MGA3 / ATCC 53907)</name>
    <dbReference type="NCBI Taxonomy" id="796606"/>
    <lineage>
        <taxon>Bacteria</taxon>
        <taxon>Bacillati</taxon>
        <taxon>Bacillota</taxon>
        <taxon>Bacilli</taxon>
        <taxon>Bacillales</taxon>
        <taxon>Bacillaceae</taxon>
        <taxon>Bacillus</taxon>
    </lineage>
</organism>
<proteinExistence type="predicted"/>
<dbReference type="InterPro" id="IPR019668">
    <property type="entry name" value="Uncharacterised_YtzC"/>
</dbReference>
<dbReference type="KEGG" id="bmet:BMMGA3_13525"/>